<dbReference type="RefSeq" id="WP_378530016.1">
    <property type="nucleotide sequence ID" value="NZ_JBHSBH010000004.1"/>
</dbReference>
<dbReference type="PANTHER" id="PTHR30411">
    <property type="entry name" value="CYTOPLASMIC PROTEIN"/>
    <property type="match status" value="1"/>
</dbReference>
<dbReference type="EMBL" id="JBHSBH010000004">
    <property type="protein sequence ID" value="MFC3995149.1"/>
    <property type="molecule type" value="Genomic_DNA"/>
</dbReference>
<comment type="caution">
    <text evidence="2">The sequence shown here is derived from an EMBL/GenBank/DDBJ whole genome shotgun (WGS) entry which is preliminary data.</text>
</comment>
<gene>
    <name evidence="2" type="ORF">ACFOVU_04435</name>
</gene>
<sequence length="190" mass="19542">MDVHEETTDMWGLDTHLATERRDLLAAPVSEALDRWKTAAPAADPLVAEIDPALADTANCCAAYGIPLEASANCVVISAKRGGTSRMAACVVLASTRADVNGVARRHLEARKASFARQEDAVEQAGMEYGGITPVGLPADWPILVDAAVARTPHAVIGSGLRASKLVVSGAALAELPGAVVIEGLGVPAA</sequence>
<dbReference type="SUPFAM" id="SSF55826">
    <property type="entry name" value="YbaK/ProRS associated domain"/>
    <property type="match status" value="1"/>
</dbReference>
<name>A0ABV8FIH1_9ACTN</name>
<evidence type="ECO:0000259" key="1">
    <source>
        <dbReference type="Pfam" id="PF04073"/>
    </source>
</evidence>
<proteinExistence type="predicted"/>
<dbReference type="CDD" id="cd04939">
    <property type="entry name" value="PA2301"/>
    <property type="match status" value="1"/>
</dbReference>
<dbReference type="Proteomes" id="UP001595847">
    <property type="component" value="Unassembled WGS sequence"/>
</dbReference>
<dbReference type="InterPro" id="IPR007214">
    <property type="entry name" value="YbaK/aa-tRNA-synth-assoc-dom"/>
</dbReference>
<dbReference type="PANTHER" id="PTHR30411:SF1">
    <property type="entry name" value="CYTOPLASMIC PROTEIN"/>
    <property type="match status" value="1"/>
</dbReference>
<accession>A0ABV8FIH1</accession>
<organism evidence="2 3">
    <name type="scientific">Nocardiopsis sediminis</name>
    <dbReference type="NCBI Taxonomy" id="1778267"/>
    <lineage>
        <taxon>Bacteria</taxon>
        <taxon>Bacillati</taxon>
        <taxon>Actinomycetota</taxon>
        <taxon>Actinomycetes</taxon>
        <taxon>Streptosporangiales</taxon>
        <taxon>Nocardiopsidaceae</taxon>
        <taxon>Nocardiopsis</taxon>
    </lineage>
</organism>
<dbReference type="InterPro" id="IPR036754">
    <property type="entry name" value="YbaK/aa-tRNA-synt-asso_dom_sf"/>
</dbReference>
<protein>
    <submittedName>
        <fullName evidence="2">YbaK/EbsC family protein</fullName>
    </submittedName>
</protein>
<evidence type="ECO:0000313" key="2">
    <source>
        <dbReference type="EMBL" id="MFC3995149.1"/>
    </source>
</evidence>
<dbReference type="Gene3D" id="3.90.960.10">
    <property type="entry name" value="YbaK/aminoacyl-tRNA synthetase-associated domain"/>
    <property type="match status" value="1"/>
</dbReference>
<keyword evidence="3" id="KW-1185">Reference proteome</keyword>
<feature type="domain" description="YbaK/aminoacyl-tRNA synthetase-associated" evidence="1">
    <location>
        <begin position="52"/>
        <end position="175"/>
    </location>
</feature>
<evidence type="ECO:0000313" key="3">
    <source>
        <dbReference type="Proteomes" id="UP001595847"/>
    </source>
</evidence>
<reference evidence="3" key="1">
    <citation type="journal article" date="2019" name="Int. J. Syst. Evol. Microbiol.">
        <title>The Global Catalogue of Microorganisms (GCM) 10K type strain sequencing project: providing services to taxonomists for standard genome sequencing and annotation.</title>
        <authorList>
            <consortium name="The Broad Institute Genomics Platform"/>
            <consortium name="The Broad Institute Genome Sequencing Center for Infectious Disease"/>
            <person name="Wu L."/>
            <person name="Ma J."/>
        </authorList>
    </citation>
    <scope>NUCLEOTIDE SEQUENCE [LARGE SCALE GENOMIC DNA]</scope>
    <source>
        <strain evidence="3">TBRC 1826</strain>
    </source>
</reference>
<dbReference type="Pfam" id="PF04073">
    <property type="entry name" value="tRNA_edit"/>
    <property type="match status" value="1"/>
</dbReference>